<accession>A0A0E9V2K2</accession>
<organism evidence="1">
    <name type="scientific">Anguilla anguilla</name>
    <name type="common">European freshwater eel</name>
    <name type="synonym">Muraena anguilla</name>
    <dbReference type="NCBI Taxonomy" id="7936"/>
    <lineage>
        <taxon>Eukaryota</taxon>
        <taxon>Metazoa</taxon>
        <taxon>Chordata</taxon>
        <taxon>Craniata</taxon>
        <taxon>Vertebrata</taxon>
        <taxon>Euteleostomi</taxon>
        <taxon>Actinopterygii</taxon>
        <taxon>Neopterygii</taxon>
        <taxon>Teleostei</taxon>
        <taxon>Anguilliformes</taxon>
        <taxon>Anguillidae</taxon>
        <taxon>Anguilla</taxon>
    </lineage>
</organism>
<evidence type="ECO:0000313" key="1">
    <source>
        <dbReference type="EMBL" id="JAH71680.1"/>
    </source>
</evidence>
<reference evidence="1" key="2">
    <citation type="journal article" date="2015" name="Fish Shellfish Immunol.">
        <title>Early steps in the European eel (Anguilla anguilla)-Vibrio vulnificus interaction in the gills: Role of the RtxA13 toxin.</title>
        <authorList>
            <person name="Callol A."/>
            <person name="Pajuelo D."/>
            <person name="Ebbesson L."/>
            <person name="Teles M."/>
            <person name="MacKenzie S."/>
            <person name="Amaro C."/>
        </authorList>
    </citation>
    <scope>NUCLEOTIDE SEQUENCE</scope>
</reference>
<reference evidence="1" key="1">
    <citation type="submission" date="2014-11" db="EMBL/GenBank/DDBJ databases">
        <authorList>
            <person name="Amaro Gonzalez C."/>
        </authorList>
    </citation>
    <scope>NUCLEOTIDE SEQUENCE</scope>
</reference>
<name>A0A0E9V2K2_ANGAN</name>
<proteinExistence type="predicted"/>
<protein>
    <submittedName>
        <fullName evidence="1">Uncharacterized protein</fullName>
    </submittedName>
</protein>
<dbReference type="EMBL" id="GBXM01036897">
    <property type="protein sequence ID" value="JAH71680.1"/>
    <property type="molecule type" value="Transcribed_RNA"/>
</dbReference>
<dbReference type="AlphaFoldDB" id="A0A0E9V2K2"/>
<sequence length="44" mass="4963">MLRSNGVTHPACLLFLLQASGPLRRICQFVSVEELPAFYEILND</sequence>